<dbReference type="GO" id="GO:0032580">
    <property type="term" value="C:Golgi cisterna membrane"/>
    <property type="evidence" value="ECO:0007669"/>
    <property type="project" value="TreeGrafter"/>
</dbReference>
<evidence type="ECO:0000256" key="1">
    <source>
        <dbReference type="SAM" id="Coils"/>
    </source>
</evidence>
<dbReference type="GO" id="GO:0007030">
    <property type="term" value="P:Golgi organization"/>
    <property type="evidence" value="ECO:0007669"/>
    <property type="project" value="TreeGrafter"/>
</dbReference>
<dbReference type="GO" id="GO:0000137">
    <property type="term" value="C:Golgi cis cisterna"/>
    <property type="evidence" value="ECO:0007669"/>
    <property type="project" value="TreeGrafter"/>
</dbReference>
<protein>
    <submittedName>
        <fullName evidence="4">GOLGA2L5 domain-containing protein</fullName>
    </submittedName>
</protein>
<dbReference type="Gene3D" id="1.10.287.1490">
    <property type="match status" value="1"/>
</dbReference>
<dbReference type="Proteomes" id="UP000046393">
    <property type="component" value="Unplaced"/>
</dbReference>
<accession>A0A0N5AX03</accession>
<dbReference type="InterPro" id="IPR024858">
    <property type="entry name" value="GOLGA"/>
</dbReference>
<sequence length="396" mass="45183">MESKVEKLAQARKKLLNYQKKQQKSRTETSSPLPVISNMDAGNSTAAGSQQAPSSFNHDEKRSPFEWLHHPLQERDLPGGSELYTQSSTVSEIVTTAKNENINCAGDNEVSSNTHQNASKEKDLNVVSAALEEALCEKEKLSAQLIELHQHYSEIYTAYNALVNTVQNGSDSDLEIQTQLAQLRTAMSVIVEEKTALQQQLREANEIAKKRYDDVELLNKTIHDKTLYTGKLEQELNEVKAERDRFNTALQRQKEELENNRRELISLQANILHLQQDRNDVQGRFKLSVKSNEQLQAELDETQKQLRMKELYIRQLGAYSTSIAVNEQGIKNLHTENERLNAELLKAQSDVDRYRKEALAAREHYEVYEGQLNQKVLTLSNQVSLIIIDQRLLQLS</sequence>
<evidence type="ECO:0000313" key="4">
    <source>
        <dbReference type="WBParaSite" id="SMUV_0000947001-mRNA-1"/>
    </source>
</evidence>
<dbReference type="STRING" id="451379.A0A0N5AX03"/>
<reference evidence="4" key="1">
    <citation type="submission" date="2016-03" db="UniProtKB">
        <authorList>
            <consortium name="WormBaseParasite"/>
        </authorList>
    </citation>
    <scope>IDENTIFICATION</scope>
</reference>
<feature type="region of interest" description="Disordered" evidence="2">
    <location>
        <begin position="1"/>
        <end position="61"/>
    </location>
</feature>
<feature type="compositionally biased region" description="Polar residues" evidence="2">
    <location>
        <begin position="40"/>
        <end position="56"/>
    </location>
</feature>
<name>A0A0N5AX03_9BILA</name>
<evidence type="ECO:0000313" key="3">
    <source>
        <dbReference type="Proteomes" id="UP000046393"/>
    </source>
</evidence>
<proteinExistence type="predicted"/>
<dbReference type="GO" id="GO:0005801">
    <property type="term" value="C:cis-Golgi network"/>
    <property type="evidence" value="ECO:0007669"/>
    <property type="project" value="TreeGrafter"/>
</dbReference>
<dbReference type="WBParaSite" id="SMUV_0000947001-mRNA-1">
    <property type="protein sequence ID" value="SMUV_0000947001-mRNA-1"/>
    <property type="gene ID" value="SMUV_0000947001"/>
</dbReference>
<keyword evidence="1" id="KW-0175">Coiled coil</keyword>
<evidence type="ECO:0000256" key="2">
    <source>
        <dbReference type="SAM" id="MobiDB-lite"/>
    </source>
</evidence>
<feature type="coiled-coil region" evidence="1">
    <location>
        <begin position="124"/>
        <end position="151"/>
    </location>
</feature>
<dbReference type="AlphaFoldDB" id="A0A0N5AX03"/>
<organism evidence="3 4">
    <name type="scientific">Syphacia muris</name>
    <dbReference type="NCBI Taxonomy" id="451379"/>
    <lineage>
        <taxon>Eukaryota</taxon>
        <taxon>Metazoa</taxon>
        <taxon>Ecdysozoa</taxon>
        <taxon>Nematoda</taxon>
        <taxon>Chromadorea</taxon>
        <taxon>Rhabditida</taxon>
        <taxon>Spirurina</taxon>
        <taxon>Oxyuridomorpha</taxon>
        <taxon>Oxyuroidea</taxon>
        <taxon>Oxyuridae</taxon>
        <taxon>Syphacia</taxon>
    </lineage>
</organism>
<feature type="coiled-coil region" evidence="1">
    <location>
        <begin position="191"/>
        <end position="357"/>
    </location>
</feature>
<dbReference type="PANTHER" id="PTHR10881">
    <property type="entry name" value="GOLGIN SUBFAMILY A MEMBER-RELATED"/>
    <property type="match status" value="1"/>
</dbReference>
<keyword evidence="3" id="KW-1185">Reference proteome</keyword>
<dbReference type="PANTHER" id="PTHR10881:SF46">
    <property type="entry name" value="GOLGIN SUBFAMILY A MEMBER 2"/>
    <property type="match status" value="1"/>
</dbReference>